<dbReference type="Proteomes" id="UP000324497">
    <property type="component" value="Chromosome"/>
</dbReference>
<feature type="domain" description="YtxK-like N-terminal helical" evidence="2">
    <location>
        <begin position="12"/>
        <end position="86"/>
    </location>
</feature>
<reference evidence="3 4" key="1">
    <citation type="submission" date="2016-11" db="EMBL/GenBank/DDBJ databases">
        <title>Interaction between Lactobacillus species and yeast in water kefir.</title>
        <authorList>
            <person name="Behr J."/>
            <person name="Xu D."/>
            <person name="Vogel R.F."/>
        </authorList>
    </citation>
    <scope>NUCLEOTIDE SEQUENCE [LARGE SCALE GENOMIC DNA]</scope>
    <source>
        <strain evidence="3 4">TMW 1.1827</strain>
    </source>
</reference>
<keyword evidence="4" id="KW-1185">Reference proteome</keyword>
<dbReference type="AlphaFoldDB" id="A0A3Q8CMK3"/>
<keyword evidence="3" id="KW-0808">Transferase</keyword>
<dbReference type="PANTHER" id="PTHR41313:SF1">
    <property type="entry name" value="DNA METHYLASE ADENINE-SPECIFIC DOMAIN-CONTAINING PROTEIN"/>
    <property type="match status" value="1"/>
</dbReference>
<organism evidence="3 4">
    <name type="scientific">Liquorilactobacillus nagelii</name>
    <dbReference type="NCBI Taxonomy" id="82688"/>
    <lineage>
        <taxon>Bacteria</taxon>
        <taxon>Bacillati</taxon>
        <taxon>Bacillota</taxon>
        <taxon>Bacilli</taxon>
        <taxon>Lactobacillales</taxon>
        <taxon>Lactobacillaceae</taxon>
        <taxon>Liquorilactobacillus</taxon>
    </lineage>
</organism>
<dbReference type="Pfam" id="PF02384">
    <property type="entry name" value="N6_Mtase"/>
    <property type="match status" value="1"/>
</dbReference>
<dbReference type="Pfam" id="PF21106">
    <property type="entry name" value="YtxK_like"/>
    <property type="match status" value="1"/>
</dbReference>
<dbReference type="SUPFAM" id="SSF53335">
    <property type="entry name" value="S-adenosyl-L-methionine-dependent methyltransferases"/>
    <property type="match status" value="1"/>
</dbReference>
<dbReference type="PIRSF" id="PIRSF026567">
    <property type="entry name" value="Adenine_mtase_bact_prd"/>
    <property type="match status" value="1"/>
</dbReference>
<dbReference type="EMBL" id="CP018180">
    <property type="protein sequence ID" value="AUJ32548.1"/>
    <property type="molecule type" value="Genomic_DNA"/>
</dbReference>
<dbReference type="KEGG" id="lng:BSQ50_08370"/>
<evidence type="ECO:0000259" key="2">
    <source>
        <dbReference type="Pfam" id="PF21106"/>
    </source>
</evidence>
<feature type="domain" description="DNA methylase adenine-specific" evidence="1">
    <location>
        <begin position="108"/>
        <end position="306"/>
    </location>
</feature>
<dbReference type="Gene3D" id="1.10.150.470">
    <property type="match status" value="1"/>
</dbReference>
<keyword evidence="3" id="KW-0489">Methyltransferase</keyword>
<dbReference type="GO" id="GO:0003677">
    <property type="term" value="F:DNA binding"/>
    <property type="evidence" value="ECO:0007669"/>
    <property type="project" value="InterPro"/>
</dbReference>
<name>A0A3Q8CMK3_9LACO</name>
<evidence type="ECO:0000313" key="3">
    <source>
        <dbReference type="EMBL" id="AUJ32548.1"/>
    </source>
</evidence>
<accession>A0A3Q8CMK3</accession>
<protein>
    <submittedName>
        <fullName evidence="3">SAM-dependent methyltransferase</fullName>
    </submittedName>
</protein>
<gene>
    <name evidence="3" type="ORF">BSQ50_08370</name>
</gene>
<dbReference type="InterPro" id="IPR016843">
    <property type="entry name" value="S-AdoMet-dep_Ade-MeTrfase_prd"/>
</dbReference>
<dbReference type="GO" id="GO:0032259">
    <property type="term" value="P:methylation"/>
    <property type="evidence" value="ECO:0007669"/>
    <property type="project" value="UniProtKB-KW"/>
</dbReference>
<dbReference type="InterPro" id="IPR003356">
    <property type="entry name" value="DNA_methylase_A-5"/>
</dbReference>
<dbReference type="RefSeq" id="WP_148126882.1">
    <property type="nucleotide sequence ID" value="NZ_CP018180.1"/>
</dbReference>
<dbReference type="InterPro" id="IPR029063">
    <property type="entry name" value="SAM-dependent_MTases_sf"/>
</dbReference>
<sequence length="336" mass="37561">MSTGDIEQGLKLFLKSVELLQETLDSSFIDAVIESGDNLNDKQVLVENGKPDQLQQKELLKIYQEMSQLDLKQEEKRKIIQFVLLRAEHVDKIQTNHQLTPDVSGILISSLLQNFLSKDKPAMILDLAAGTGNLLFTIANNLSQTGFKKLELAGIDNDDTLLAVASMSARWQKLAVELYHQDAVEALVTSKADVIVTDLPVGYYPIDQRAERFTTHAAKGHSLVHFLLIEQALLQLKPGGLGVFLIPKDVFKSTDSNLLLKMIQENGYFQGLLNLPSELFTDKKAQKAMLLLQKKGGKAHQAEPVLIGEFPSVKSHQEIADFIQQIRSWQQENLSY</sequence>
<dbReference type="CDD" id="cd02440">
    <property type="entry name" value="AdoMet_MTases"/>
    <property type="match status" value="1"/>
</dbReference>
<dbReference type="InterPro" id="IPR052933">
    <property type="entry name" value="DNA_Protect_Modify"/>
</dbReference>
<evidence type="ECO:0000313" key="4">
    <source>
        <dbReference type="Proteomes" id="UP000324497"/>
    </source>
</evidence>
<dbReference type="InterPro" id="IPR048375">
    <property type="entry name" value="YtxK-like_N"/>
</dbReference>
<dbReference type="PANTHER" id="PTHR41313">
    <property type="entry name" value="ADENINE-SPECIFIC METHYLTRANSFERASE"/>
    <property type="match status" value="1"/>
</dbReference>
<evidence type="ECO:0000259" key="1">
    <source>
        <dbReference type="Pfam" id="PF02384"/>
    </source>
</evidence>
<proteinExistence type="predicted"/>
<dbReference type="Gene3D" id="3.40.50.150">
    <property type="entry name" value="Vaccinia Virus protein VP39"/>
    <property type="match status" value="1"/>
</dbReference>
<dbReference type="GO" id="GO:0008170">
    <property type="term" value="F:N-methyltransferase activity"/>
    <property type="evidence" value="ECO:0007669"/>
    <property type="project" value="InterPro"/>
</dbReference>